<dbReference type="Proteomes" id="UP001352223">
    <property type="component" value="Unassembled WGS sequence"/>
</dbReference>
<name>A0ABU6C2F9_9ACTN</name>
<feature type="transmembrane region" description="Helical" evidence="1">
    <location>
        <begin position="48"/>
        <end position="70"/>
    </location>
</feature>
<dbReference type="RefSeq" id="WP_324765697.1">
    <property type="nucleotide sequence ID" value="NZ_BAAATS010000022.1"/>
</dbReference>
<dbReference type="NCBIfam" id="NF038083">
    <property type="entry name" value="CU044_5270_fam"/>
    <property type="match status" value="1"/>
</dbReference>
<gene>
    <name evidence="2" type="ORF">OKJ48_00350</name>
</gene>
<keyword evidence="1" id="KW-0472">Membrane</keyword>
<keyword evidence="3" id="KW-1185">Reference proteome</keyword>
<accession>A0ABU6C2F9</accession>
<organism evidence="2 3">
    <name type="scientific">Streptomyces kunmingensis</name>
    <dbReference type="NCBI Taxonomy" id="68225"/>
    <lineage>
        <taxon>Bacteria</taxon>
        <taxon>Bacillati</taxon>
        <taxon>Actinomycetota</taxon>
        <taxon>Actinomycetes</taxon>
        <taxon>Kitasatosporales</taxon>
        <taxon>Streptomycetaceae</taxon>
        <taxon>Streptomyces</taxon>
    </lineage>
</organism>
<dbReference type="EMBL" id="JAOZYB010000001">
    <property type="protein sequence ID" value="MEB3958714.1"/>
    <property type="molecule type" value="Genomic_DNA"/>
</dbReference>
<proteinExistence type="predicted"/>
<keyword evidence="1" id="KW-0812">Transmembrane</keyword>
<reference evidence="2 3" key="1">
    <citation type="submission" date="2022-10" db="EMBL/GenBank/DDBJ databases">
        <authorList>
            <person name="Xie J."/>
            <person name="Shen N."/>
        </authorList>
    </citation>
    <scope>NUCLEOTIDE SEQUENCE [LARGE SCALE GENOMIC DNA]</scope>
    <source>
        <strain evidence="2 3">DSM 41681</strain>
    </source>
</reference>
<evidence type="ECO:0000313" key="3">
    <source>
        <dbReference type="Proteomes" id="UP001352223"/>
    </source>
</evidence>
<keyword evidence="1" id="KW-1133">Transmembrane helix</keyword>
<evidence type="ECO:0000313" key="2">
    <source>
        <dbReference type="EMBL" id="MEB3958714.1"/>
    </source>
</evidence>
<dbReference type="InterPro" id="IPR047789">
    <property type="entry name" value="CU044_5270-like"/>
</dbReference>
<evidence type="ECO:0000256" key="1">
    <source>
        <dbReference type="SAM" id="Phobius"/>
    </source>
</evidence>
<protein>
    <submittedName>
        <fullName evidence="2">CU044_5270 family protein</fullName>
    </submittedName>
</protein>
<sequence>MRIDEMDRVRAFRDEAPDADRARLAVARRALLDGMDAGRRRKRMRANWRLAAVGVAAVLTAAATVGPHLLNDDGAALPAAPPPAYVLDLGSAKPVLREAADAVADDPVPQPHAGQWAYSKVYEIRSQADGPDEEKGGPRVAESWLRYDDPKFENGHAGDDHSPREMFRFLAALPGSDPAEVKQRAKNFYAGGSAEGETSTQHVYRALRVLVSRANPAHPKGLAAAYRALATVPGVRAVRTIDALGRDSIGITLPDKRTPDQRVMVFFDPKTYRYSGEGLLKRYGDHWKSVSEPGRVSALLASGLVDKKGDRPAS</sequence>
<comment type="caution">
    <text evidence="2">The sequence shown here is derived from an EMBL/GenBank/DDBJ whole genome shotgun (WGS) entry which is preliminary data.</text>
</comment>